<dbReference type="PANTHER" id="PTHR12124:SF47">
    <property type="entry name" value="EXOSOME COMPONENT 10"/>
    <property type="match status" value="1"/>
</dbReference>
<feature type="compositionally biased region" description="Gly residues" evidence="7">
    <location>
        <begin position="474"/>
        <end position="487"/>
    </location>
</feature>
<dbReference type="Gene3D" id="3.30.420.10">
    <property type="entry name" value="Ribonuclease H-like superfamily/Ribonuclease H"/>
    <property type="match status" value="1"/>
</dbReference>
<evidence type="ECO:0000259" key="8">
    <source>
        <dbReference type="PROSITE" id="PS50967"/>
    </source>
</evidence>
<dbReference type="InterPro" id="IPR044876">
    <property type="entry name" value="HRDC_dom_sf"/>
</dbReference>
<dbReference type="Pfam" id="PF00570">
    <property type="entry name" value="HRDC"/>
    <property type="match status" value="1"/>
</dbReference>
<sequence>HHDYRTFQGFTCLMQISTRTEDFVIDTLVLRKQMEVLNSSFTNEKIVKVFHGAEMDIQWMQRDFGLYIVNLFDTYHASHVLEMPQHGLAFLLMKYCNVAADKSFQLADWRIRPLPAALLNYARSDTHYLLYIYDRMRNEILTNSDPTTHNLLHVALKRSEQTALKEYRKEVYDAESGDGPAGWRNALHRYGGVLNAEQFSVFRAIHGWRDHIAREEDESPRYVLGTHMMWALATRMPTESAGVLGCCQPVPPLVRLHAPELAVIIEHARVEGLKNRERKEAEMKKIEEEKAERTRKWEEERARGPLHTRFGDDAEAEDSVALPAVTVALASASGRVTTASAPDVAFRRDGASVVKVVVQHYPTPFGSLAGSDADSAMDVTDDDALARQKAAEIRATLFLVAPGPHLLKRKRAVDGESADTPGLTSLPSPGPSSANAPSLPAPTPATTTANDDVIVIPDDDAIASVKRNKRKKGGGGNGGGGNGGGGAKAKRPPIDEAGFTPYDYSKAQATAASGSGSGSGAGSSKADKGKKAFDPFAALNETKQ</sequence>
<evidence type="ECO:0000313" key="10">
    <source>
        <dbReference type="Proteomes" id="UP000269721"/>
    </source>
</evidence>
<keyword evidence="6" id="KW-0175">Coiled coil</keyword>
<feature type="compositionally biased region" description="Low complexity" evidence="7">
    <location>
        <begin position="420"/>
        <end position="456"/>
    </location>
</feature>
<feature type="coiled-coil region" evidence="6">
    <location>
        <begin position="269"/>
        <end position="296"/>
    </location>
</feature>
<dbReference type="InterPro" id="IPR012337">
    <property type="entry name" value="RNaseH-like_sf"/>
</dbReference>
<dbReference type="GO" id="GO:0071044">
    <property type="term" value="P:histone mRNA catabolic process"/>
    <property type="evidence" value="ECO:0007669"/>
    <property type="project" value="TreeGrafter"/>
</dbReference>
<dbReference type="InterPro" id="IPR002562">
    <property type="entry name" value="3'-5'_exonuclease_dom"/>
</dbReference>
<comment type="subcellular location">
    <subcellularLocation>
        <location evidence="1">Nucleus</location>
    </subcellularLocation>
</comment>
<feature type="non-terminal residue" evidence="9">
    <location>
        <position position="1"/>
    </location>
</feature>
<evidence type="ECO:0000313" key="9">
    <source>
        <dbReference type="EMBL" id="RKO82918.1"/>
    </source>
</evidence>
<dbReference type="OrthoDB" id="2250022at2759"/>
<dbReference type="InterPro" id="IPR010997">
    <property type="entry name" value="HRDC-like_sf"/>
</dbReference>
<organism evidence="9 10">
    <name type="scientific">Blyttiomyces helicus</name>
    <dbReference type="NCBI Taxonomy" id="388810"/>
    <lineage>
        <taxon>Eukaryota</taxon>
        <taxon>Fungi</taxon>
        <taxon>Fungi incertae sedis</taxon>
        <taxon>Chytridiomycota</taxon>
        <taxon>Chytridiomycota incertae sedis</taxon>
        <taxon>Chytridiomycetes</taxon>
        <taxon>Chytridiomycetes incertae sedis</taxon>
        <taxon>Blyttiomyces</taxon>
    </lineage>
</organism>
<accession>A0A4P9VXA3</accession>
<dbReference type="Gene3D" id="1.10.150.80">
    <property type="entry name" value="HRDC domain"/>
    <property type="match status" value="1"/>
</dbReference>
<dbReference type="InterPro" id="IPR045092">
    <property type="entry name" value="Rrp6-like"/>
</dbReference>
<feature type="region of interest" description="Disordered" evidence="7">
    <location>
        <begin position="412"/>
        <end position="544"/>
    </location>
</feature>
<evidence type="ECO:0000256" key="7">
    <source>
        <dbReference type="SAM" id="MobiDB-lite"/>
    </source>
</evidence>
<dbReference type="GO" id="GO:0000176">
    <property type="term" value="C:nuclear exosome (RNase complex)"/>
    <property type="evidence" value="ECO:0007669"/>
    <property type="project" value="TreeGrafter"/>
</dbReference>
<dbReference type="AlphaFoldDB" id="A0A4P9VXA3"/>
<feature type="non-terminal residue" evidence="9">
    <location>
        <position position="544"/>
    </location>
</feature>
<dbReference type="GO" id="GO:0071039">
    <property type="term" value="P:nuclear polyadenylation-dependent CUT catabolic process"/>
    <property type="evidence" value="ECO:0007669"/>
    <property type="project" value="TreeGrafter"/>
</dbReference>
<dbReference type="EMBL" id="ML001916">
    <property type="protein sequence ID" value="RKO82918.1"/>
    <property type="molecule type" value="Genomic_DNA"/>
</dbReference>
<evidence type="ECO:0000256" key="2">
    <source>
        <dbReference type="ARBA" id="ARBA00022722"/>
    </source>
</evidence>
<name>A0A4P9VXA3_9FUNG</name>
<dbReference type="SUPFAM" id="SSF53098">
    <property type="entry name" value="Ribonuclease H-like"/>
    <property type="match status" value="1"/>
</dbReference>
<dbReference type="FunFam" id="1.10.150.80:FF:000001">
    <property type="entry name" value="Putative exosome component 10"/>
    <property type="match status" value="1"/>
</dbReference>
<dbReference type="GO" id="GO:0003727">
    <property type="term" value="F:single-stranded RNA binding"/>
    <property type="evidence" value="ECO:0007669"/>
    <property type="project" value="TreeGrafter"/>
</dbReference>
<reference evidence="10" key="1">
    <citation type="journal article" date="2018" name="Nat. Microbiol.">
        <title>Leveraging single-cell genomics to expand the fungal tree of life.</title>
        <authorList>
            <person name="Ahrendt S.R."/>
            <person name="Quandt C.A."/>
            <person name="Ciobanu D."/>
            <person name="Clum A."/>
            <person name="Salamov A."/>
            <person name="Andreopoulos B."/>
            <person name="Cheng J.F."/>
            <person name="Woyke T."/>
            <person name="Pelin A."/>
            <person name="Henrissat B."/>
            <person name="Reynolds N.K."/>
            <person name="Benny G.L."/>
            <person name="Smith M.E."/>
            <person name="James T.Y."/>
            <person name="Grigoriev I.V."/>
        </authorList>
    </citation>
    <scope>NUCLEOTIDE SEQUENCE [LARGE SCALE GENOMIC DNA]</scope>
</reference>
<dbReference type="GO" id="GO:0071036">
    <property type="term" value="P:nuclear polyadenylation-dependent snoRNA catabolic process"/>
    <property type="evidence" value="ECO:0007669"/>
    <property type="project" value="TreeGrafter"/>
</dbReference>
<protein>
    <submittedName>
        <fullName evidence="9">Ribonuclease H-like domain-containing protein</fullName>
    </submittedName>
</protein>
<dbReference type="PANTHER" id="PTHR12124">
    <property type="entry name" value="POLYMYOSITIS/SCLERODERMA AUTOANTIGEN-RELATED"/>
    <property type="match status" value="1"/>
</dbReference>
<gene>
    <name evidence="9" type="ORF">BDK51DRAFT_35096</name>
</gene>
<dbReference type="SMART" id="SM00474">
    <property type="entry name" value="35EXOc"/>
    <property type="match status" value="1"/>
</dbReference>
<proteinExistence type="predicted"/>
<evidence type="ECO:0000256" key="5">
    <source>
        <dbReference type="ARBA" id="ARBA00023242"/>
    </source>
</evidence>
<dbReference type="InterPro" id="IPR049559">
    <property type="entry name" value="Rrp6p-like_exo"/>
</dbReference>
<keyword evidence="5" id="KW-0539">Nucleus</keyword>
<dbReference type="GO" id="GO:0005730">
    <property type="term" value="C:nucleolus"/>
    <property type="evidence" value="ECO:0007669"/>
    <property type="project" value="TreeGrafter"/>
</dbReference>
<feature type="domain" description="HRDC" evidence="8">
    <location>
        <begin position="195"/>
        <end position="275"/>
    </location>
</feature>
<evidence type="ECO:0000256" key="6">
    <source>
        <dbReference type="SAM" id="Coils"/>
    </source>
</evidence>
<dbReference type="Proteomes" id="UP000269721">
    <property type="component" value="Unassembled WGS sequence"/>
</dbReference>
<dbReference type="PROSITE" id="PS50967">
    <property type="entry name" value="HRDC"/>
    <property type="match status" value="1"/>
</dbReference>
<dbReference type="InterPro" id="IPR002121">
    <property type="entry name" value="HRDC_dom"/>
</dbReference>
<keyword evidence="3" id="KW-0378">Hydrolase</keyword>
<feature type="compositionally biased region" description="Low complexity" evidence="7">
    <location>
        <begin position="505"/>
        <end position="514"/>
    </location>
</feature>
<keyword evidence="2" id="KW-0540">Nuclease</keyword>
<dbReference type="SMART" id="SM00341">
    <property type="entry name" value="HRDC"/>
    <property type="match status" value="1"/>
</dbReference>
<evidence type="ECO:0000256" key="1">
    <source>
        <dbReference type="ARBA" id="ARBA00004123"/>
    </source>
</evidence>
<evidence type="ECO:0000256" key="3">
    <source>
        <dbReference type="ARBA" id="ARBA00022801"/>
    </source>
</evidence>
<dbReference type="InterPro" id="IPR036397">
    <property type="entry name" value="RNaseH_sf"/>
</dbReference>
<dbReference type="GO" id="GO:0071051">
    <property type="term" value="P:poly(A)-dependent snoRNA 3'-end processing"/>
    <property type="evidence" value="ECO:0007669"/>
    <property type="project" value="TreeGrafter"/>
</dbReference>
<dbReference type="SUPFAM" id="SSF47819">
    <property type="entry name" value="HRDC-like"/>
    <property type="match status" value="1"/>
</dbReference>
<dbReference type="GO" id="GO:0000467">
    <property type="term" value="P:exonucleolytic trimming to generate mature 3'-end of 5.8S rRNA from tricistronic rRNA transcript (SSU-rRNA, 5.8S rRNA, LSU-rRNA)"/>
    <property type="evidence" value="ECO:0007669"/>
    <property type="project" value="InterPro"/>
</dbReference>
<dbReference type="GO" id="GO:0071038">
    <property type="term" value="P:TRAMP-dependent tRNA surveillance pathway"/>
    <property type="evidence" value="ECO:0007669"/>
    <property type="project" value="TreeGrafter"/>
</dbReference>
<dbReference type="GO" id="GO:0071035">
    <property type="term" value="P:nuclear polyadenylation-dependent rRNA catabolic process"/>
    <property type="evidence" value="ECO:0007669"/>
    <property type="project" value="TreeGrafter"/>
</dbReference>
<dbReference type="GO" id="GO:0000166">
    <property type="term" value="F:nucleotide binding"/>
    <property type="evidence" value="ECO:0007669"/>
    <property type="project" value="InterPro"/>
</dbReference>
<dbReference type="GO" id="GO:0000175">
    <property type="term" value="F:3'-5'-RNA exonuclease activity"/>
    <property type="evidence" value="ECO:0007669"/>
    <property type="project" value="InterPro"/>
</dbReference>
<dbReference type="Pfam" id="PF01612">
    <property type="entry name" value="DNA_pol_A_exo1"/>
    <property type="match status" value="1"/>
</dbReference>
<keyword evidence="10" id="KW-1185">Reference proteome</keyword>
<dbReference type="GO" id="GO:0071037">
    <property type="term" value="P:nuclear polyadenylation-dependent snRNA catabolic process"/>
    <property type="evidence" value="ECO:0007669"/>
    <property type="project" value="TreeGrafter"/>
</dbReference>
<keyword evidence="4" id="KW-0269">Exonuclease</keyword>
<dbReference type="GO" id="GO:0071040">
    <property type="term" value="P:nuclear polyadenylation-dependent antisense transcript catabolic process"/>
    <property type="evidence" value="ECO:0007669"/>
    <property type="project" value="TreeGrafter"/>
</dbReference>
<evidence type="ECO:0000256" key="4">
    <source>
        <dbReference type="ARBA" id="ARBA00022839"/>
    </source>
</evidence>
<dbReference type="CDD" id="cd06147">
    <property type="entry name" value="Rrp6p_like_exo"/>
    <property type="match status" value="1"/>
</dbReference>